<dbReference type="Pfam" id="PF08242">
    <property type="entry name" value="Methyltransf_12"/>
    <property type="match status" value="1"/>
</dbReference>
<dbReference type="SUPFAM" id="SSF53335">
    <property type="entry name" value="S-adenosyl-L-methionine-dependent methyltransferases"/>
    <property type="match status" value="1"/>
</dbReference>
<keyword evidence="2" id="KW-0489">Methyltransferase</keyword>
<name>A0A3N0UYJ9_9PROT</name>
<keyword evidence="3" id="KW-1185">Reference proteome</keyword>
<dbReference type="GO" id="GO:0032259">
    <property type="term" value="P:methylation"/>
    <property type="evidence" value="ECO:0007669"/>
    <property type="project" value="UniProtKB-KW"/>
</dbReference>
<comment type="caution">
    <text evidence="2">The sequence shown here is derived from an EMBL/GenBank/DDBJ whole genome shotgun (WGS) entry which is preliminary data.</text>
</comment>
<accession>A0A3N0UYJ9</accession>
<evidence type="ECO:0000313" key="3">
    <source>
        <dbReference type="Proteomes" id="UP000275137"/>
    </source>
</evidence>
<dbReference type="InterPro" id="IPR050508">
    <property type="entry name" value="Methyltransf_Superfamily"/>
</dbReference>
<sequence>MQITTGFRRLLSHPRLYDAFQDLMGARSIRRDLVTRYLRPAAGHRMLDIGCGTARILDFLPDIDYHGFDPSPPYIAEARRRYPAQGRFSCAMVEQATLADIEQFDLVLAFGVLHHLDDAQAHQLMQLAYTALKPGGRLITIDPCYAHGQHPVARYLIRRDRGQNVRTSAAYQSIANSVFRQQRGELKHRRWIPYTHWMMECQR</sequence>
<feature type="domain" description="Methyltransferase type 12" evidence="1">
    <location>
        <begin position="47"/>
        <end position="138"/>
    </location>
</feature>
<dbReference type="PANTHER" id="PTHR42912">
    <property type="entry name" value="METHYLTRANSFERASE"/>
    <property type="match status" value="1"/>
</dbReference>
<evidence type="ECO:0000313" key="2">
    <source>
        <dbReference type="EMBL" id="ROH85321.1"/>
    </source>
</evidence>
<reference evidence="2 3" key="1">
    <citation type="submission" date="2018-10" db="EMBL/GenBank/DDBJ databases">
        <authorList>
            <person name="Chen W.-M."/>
        </authorList>
    </citation>
    <scope>NUCLEOTIDE SEQUENCE [LARGE SCALE GENOMIC DNA]</scope>
    <source>
        <strain evidence="2 3">H-5</strain>
    </source>
</reference>
<keyword evidence="2" id="KW-0808">Transferase</keyword>
<organism evidence="2 3">
    <name type="scientific">Pseudomethylobacillus aquaticus</name>
    <dbReference type="NCBI Taxonomy" id="2676064"/>
    <lineage>
        <taxon>Bacteria</taxon>
        <taxon>Pseudomonadati</taxon>
        <taxon>Pseudomonadota</taxon>
        <taxon>Betaproteobacteria</taxon>
        <taxon>Nitrosomonadales</taxon>
        <taxon>Methylophilaceae</taxon>
        <taxon>Pseudomethylobacillus</taxon>
    </lineage>
</organism>
<dbReference type="EMBL" id="RJVP01000006">
    <property type="protein sequence ID" value="ROH85321.1"/>
    <property type="molecule type" value="Genomic_DNA"/>
</dbReference>
<dbReference type="PANTHER" id="PTHR42912:SF93">
    <property type="entry name" value="N6-ADENOSINE-METHYLTRANSFERASE TMT1A"/>
    <property type="match status" value="1"/>
</dbReference>
<dbReference type="GO" id="GO:0008168">
    <property type="term" value="F:methyltransferase activity"/>
    <property type="evidence" value="ECO:0007669"/>
    <property type="project" value="UniProtKB-KW"/>
</dbReference>
<dbReference type="Gene3D" id="3.40.50.150">
    <property type="entry name" value="Vaccinia Virus protein VP39"/>
    <property type="match status" value="1"/>
</dbReference>
<proteinExistence type="predicted"/>
<dbReference type="InterPro" id="IPR013217">
    <property type="entry name" value="Methyltransf_12"/>
</dbReference>
<dbReference type="AlphaFoldDB" id="A0A3N0UYJ9"/>
<dbReference type="InterPro" id="IPR029063">
    <property type="entry name" value="SAM-dependent_MTases_sf"/>
</dbReference>
<dbReference type="Proteomes" id="UP000275137">
    <property type="component" value="Unassembled WGS sequence"/>
</dbReference>
<protein>
    <submittedName>
        <fullName evidence="2">Class I SAM-dependent methyltransferase</fullName>
    </submittedName>
</protein>
<gene>
    <name evidence="2" type="ORF">ED236_10730</name>
</gene>
<dbReference type="CDD" id="cd02440">
    <property type="entry name" value="AdoMet_MTases"/>
    <property type="match status" value="1"/>
</dbReference>
<dbReference type="RefSeq" id="WP_123237975.1">
    <property type="nucleotide sequence ID" value="NZ_RJVP01000006.1"/>
</dbReference>
<evidence type="ECO:0000259" key="1">
    <source>
        <dbReference type="Pfam" id="PF08242"/>
    </source>
</evidence>